<feature type="transmembrane region" description="Helical" evidence="14">
    <location>
        <begin position="510"/>
        <end position="532"/>
    </location>
</feature>
<dbReference type="PROSITE" id="PS50283">
    <property type="entry name" value="NA_SOLUT_SYMP_3"/>
    <property type="match status" value="1"/>
</dbReference>
<evidence type="ECO:0000256" key="14">
    <source>
        <dbReference type="SAM" id="Phobius"/>
    </source>
</evidence>
<comment type="similarity">
    <text evidence="2 13">Belongs to the sodium:solute symporter (SSF) (TC 2.A.21) family.</text>
</comment>
<feature type="transmembrane region" description="Helical" evidence="14">
    <location>
        <begin position="190"/>
        <end position="208"/>
    </location>
</feature>
<evidence type="ECO:0000256" key="8">
    <source>
        <dbReference type="ARBA" id="ARBA00023053"/>
    </source>
</evidence>
<evidence type="ECO:0000256" key="7">
    <source>
        <dbReference type="ARBA" id="ARBA00022989"/>
    </source>
</evidence>
<dbReference type="Proteomes" id="UP000325797">
    <property type="component" value="Chromosome"/>
</dbReference>
<dbReference type="InterPro" id="IPR038377">
    <property type="entry name" value="Na/Glc_symporter_sf"/>
</dbReference>
<reference evidence="15 16" key="1">
    <citation type="submission" date="2019-08" db="EMBL/GenBank/DDBJ databases">
        <title>Hyperibacter terrae gen. nov., sp. nov. and Hyperibacter viscosus sp. nov., two new members in the family Rhodospirillaceae isolated from the rhizosphere of Hypericum perforatum.</title>
        <authorList>
            <person name="Noviana Z."/>
        </authorList>
    </citation>
    <scope>NUCLEOTIDE SEQUENCE [LARGE SCALE GENOMIC DNA]</scope>
    <source>
        <strain evidence="15 16">R5959</strain>
    </source>
</reference>
<feature type="transmembrane region" description="Helical" evidence="14">
    <location>
        <begin position="161"/>
        <end position="183"/>
    </location>
</feature>
<keyword evidence="5 14" id="KW-0812">Transmembrane</keyword>
<evidence type="ECO:0000256" key="1">
    <source>
        <dbReference type="ARBA" id="ARBA00004651"/>
    </source>
</evidence>
<proteinExistence type="inferred from homology"/>
<evidence type="ECO:0000256" key="10">
    <source>
        <dbReference type="ARBA" id="ARBA00023136"/>
    </source>
</evidence>
<feature type="transmembrane region" description="Helical" evidence="14">
    <location>
        <begin position="372"/>
        <end position="396"/>
    </location>
</feature>
<dbReference type="Pfam" id="PF00474">
    <property type="entry name" value="SSF"/>
    <property type="match status" value="1"/>
</dbReference>
<feature type="transmembrane region" description="Helical" evidence="14">
    <location>
        <begin position="125"/>
        <end position="149"/>
    </location>
</feature>
<keyword evidence="3" id="KW-0813">Transport</keyword>
<comment type="subcellular location">
    <subcellularLocation>
        <location evidence="1">Cell membrane</location>
        <topology evidence="1">Multi-pass membrane protein</topology>
    </subcellularLocation>
</comment>
<evidence type="ECO:0000256" key="13">
    <source>
        <dbReference type="RuleBase" id="RU362091"/>
    </source>
</evidence>
<feature type="transmembrane region" description="Helical" evidence="14">
    <location>
        <begin position="471"/>
        <end position="490"/>
    </location>
</feature>
<dbReference type="AlphaFoldDB" id="A0A5J6MTG9"/>
<dbReference type="GO" id="GO:0015293">
    <property type="term" value="F:symporter activity"/>
    <property type="evidence" value="ECO:0007669"/>
    <property type="project" value="UniProtKB-KW"/>
</dbReference>
<feature type="transmembrane region" description="Helical" evidence="14">
    <location>
        <begin position="659"/>
        <end position="677"/>
    </location>
</feature>
<evidence type="ECO:0000313" key="16">
    <source>
        <dbReference type="Proteomes" id="UP000325797"/>
    </source>
</evidence>
<feature type="transmembrane region" description="Helical" evidence="14">
    <location>
        <begin position="46"/>
        <end position="68"/>
    </location>
</feature>
<dbReference type="GO" id="GO:0006814">
    <property type="term" value="P:sodium ion transport"/>
    <property type="evidence" value="ECO:0007669"/>
    <property type="project" value="UniProtKB-KW"/>
</dbReference>
<keyword evidence="9" id="KW-0406">Ion transport</keyword>
<evidence type="ECO:0000256" key="9">
    <source>
        <dbReference type="ARBA" id="ARBA00023065"/>
    </source>
</evidence>
<evidence type="ECO:0000256" key="11">
    <source>
        <dbReference type="ARBA" id="ARBA00023201"/>
    </source>
</evidence>
<keyword evidence="8" id="KW-0915">Sodium</keyword>
<name>A0A5J6MTG9_9PROT</name>
<keyword evidence="4" id="KW-1003">Cell membrane</keyword>
<feature type="transmembrane region" description="Helical" evidence="14">
    <location>
        <begin position="562"/>
        <end position="584"/>
    </location>
</feature>
<evidence type="ECO:0000256" key="3">
    <source>
        <dbReference type="ARBA" id="ARBA00022448"/>
    </source>
</evidence>
<feature type="transmembrane region" description="Helical" evidence="14">
    <location>
        <begin position="267"/>
        <end position="289"/>
    </location>
</feature>
<keyword evidence="7 14" id="KW-1133">Transmembrane helix</keyword>
<accession>A0A5J6MTG9</accession>
<keyword evidence="11" id="KW-0739">Sodium transport</keyword>
<dbReference type="GO" id="GO:0005886">
    <property type="term" value="C:plasma membrane"/>
    <property type="evidence" value="ECO:0007669"/>
    <property type="project" value="UniProtKB-SubCell"/>
</dbReference>
<evidence type="ECO:0000313" key="15">
    <source>
        <dbReference type="EMBL" id="QEX20659.1"/>
    </source>
</evidence>
<dbReference type="InterPro" id="IPR050277">
    <property type="entry name" value="Sodium:Solute_Symporter"/>
</dbReference>
<evidence type="ECO:0000256" key="4">
    <source>
        <dbReference type="ARBA" id="ARBA00022475"/>
    </source>
</evidence>
<keyword evidence="6" id="KW-0769">Symport</keyword>
<comment type="catalytic activity">
    <reaction evidence="12">
        <text>L-proline(in) + Na(+)(in) = L-proline(out) + Na(+)(out)</text>
        <dbReference type="Rhea" id="RHEA:28967"/>
        <dbReference type="ChEBI" id="CHEBI:29101"/>
        <dbReference type="ChEBI" id="CHEBI:60039"/>
    </reaction>
</comment>
<feature type="transmembrane region" description="Helical" evidence="14">
    <location>
        <begin position="604"/>
        <end position="623"/>
    </location>
</feature>
<dbReference type="PANTHER" id="PTHR48086">
    <property type="entry name" value="SODIUM/PROLINE SYMPORTER-RELATED"/>
    <property type="match status" value="1"/>
</dbReference>
<feature type="transmembrane region" description="Helical" evidence="14">
    <location>
        <begin position="416"/>
        <end position="437"/>
    </location>
</feature>
<dbReference type="PANTHER" id="PTHR48086:SF3">
    <property type="entry name" value="SODIUM_PROLINE SYMPORTER"/>
    <property type="match status" value="1"/>
</dbReference>
<evidence type="ECO:0000256" key="2">
    <source>
        <dbReference type="ARBA" id="ARBA00006434"/>
    </source>
</evidence>
<gene>
    <name evidence="15" type="ORF">FRZ61_05780</name>
</gene>
<evidence type="ECO:0008006" key="17">
    <source>
        <dbReference type="Google" id="ProtNLM"/>
    </source>
</evidence>
<feature type="transmembrane region" description="Helical" evidence="14">
    <location>
        <begin position="6"/>
        <end position="25"/>
    </location>
</feature>
<evidence type="ECO:0000256" key="5">
    <source>
        <dbReference type="ARBA" id="ARBA00022692"/>
    </source>
</evidence>
<dbReference type="Gene3D" id="1.20.1730.10">
    <property type="entry name" value="Sodium/glucose cotransporter"/>
    <property type="match status" value="1"/>
</dbReference>
<evidence type="ECO:0000256" key="6">
    <source>
        <dbReference type="ARBA" id="ARBA00022847"/>
    </source>
</evidence>
<feature type="transmembrane region" description="Helical" evidence="14">
    <location>
        <begin position="443"/>
        <end position="464"/>
    </location>
</feature>
<protein>
    <recommendedName>
        <fullName evidence="17">Sodium:solute symporter</fullName>
    </recommendedName>
</protein>
<keyword evidence="10 14" id="KW-0472">Membrane</keyword>
<feature type="transmembrane region" description="Helical" evidence="14">
    <location>
        <begin position="74"/>
        <end position="94"/>
    </location>
</feature>
<dbReference type="InterPro" id="IPR001734">
    <property type="entry name" value="Na/solute_symporter"/>
</dbReference>
<keyword evidence="16" id="KW-1185">Reference proteome</keyword>
<organism evidence="15 16">
    <name type="scientific">Hypericibacter adhaerens</name>
    <dbReference type="NCBI Taxonomy" id="2602016"/>
    <lineage>
        <taxon>Bacteria</taxon>
        <taxon>Pseudomonadati</taxon>
        <taxon>Pseudomonadota</taxon>
        <taxon>Alphaproteobacteria</taxon>
        <taxon>Rhodospirillales</taxon>
        <taxon>Dongiaceae</taxon>
        <taxon>Hypericibacter</taxon>
    </lineage>
</organism>
<evidence type="ECO:0000256" key="12">
    <source>
        <dbReference type="ARBA" id="ARBA00033708"/>
    </source>
</evidence>
<feature type="transmembrane region" description="Helical" evidence="14">
    <location>
        <begin position="301"/>
        <end position="326"/>
    </location>
</feature>
<dbReference type="RefSeq" id="WP_151114886.1">
    <property type="nucleotide sequence ID" value="NZ_CP042582.1"/>
</dbReference>
<dbReference type="KEGG" id="hadh:FRZ61_05780"/>
<sequence length="679" mass="72730">MSESVIWLLACVGAYWAYCVYWGAASARLVGTANDYFLADRGISPWIFVLAATATSFSGWIFLGHPAFIFEDGFSFAESSFAAIVIPLTGVLFLKRQWLLGKRFGYVTPGDMFADYFGSEGMRRLTILIALVFSVPFLAMQLTASGFLIQILSEGTVDRHVAMWVMTAVLFLYVCVGGFRAVAYVGTFQGLLLAAGLAAIGLVAYGKLGGLVPFNAALAKLGASALGDGGTTAAGYNANLAIPGVVQFTAGLGQEAPVGGHWTASMILSYSFALMGIQAAPAFTIWAFACRSAKGFGIQQVWASAAAVGVILVFFAVLIGMGAHFLGASPSMTEAGMAVSIWLPSTAGQDPANLIAYYIQAIGKNDPWFTGLLAVCALAAIQAMVAFYASTAGTILSRDVYKRYLNPAAGDRELKLYGRISVGLVLLAALLTASYLPRTESELGALALSFGFQLWPALAAVCWFPWLTRQGVIVGLVFGLVAVVFTEPFGQSISSFVGLHLPWGRWPWTIHSAAWGMFFNLVTCLIVSALTYGGPERAHRARFHAYLAEKAGVAPERRPLRAAAWAIALAWIFFAIGPGAVWGNDLFGKPNGGPADWGLSLPSIWAWQILWWALGVLMIWLLAYRMGLSTVPLGSVEFHVEHKPAPLSKAALASDWKNWFWGLVIALAALTAAHWIFGQ</sequence>
<dbReference type="EMBL" id="CP042582">
    <property type="protein sequence ID" value="QEX20659.1"/>
    <property type="molecule type" value="Genomic_DNA"/>
</dbReference>
<dbReference type="OrthoDB" id="9803348at2"/>